<dbReference type="EMBL" id="JADIXZ010000004">
    <property type="protein sequence ID" value="MBK6301042.1"/>
    <property type="molecule type" value="Genomic_DNA"/>
</dbReference>
<evidence type="ECO:0000256" key="2">
    <source>
        <dbReference type="ARBA" id="ARBA00007165"/>
    </source>
</evidence>
<gene>
    <name evidence="7" type="ORF">IPF40_08310</name>
</gene>
<dbReference type="InterPro" id="IPR045214">
    <property type="entry name" value="Surf1/Surf4"/>
</dbReference>
<comment type="caution">
    <text evidence="7">The sequence shown here is derived from an EMBL/GenBank/DDBJ whole genome shotgun (WGS) entry which is preliminary data.</text>
</comment>
<dbReference type="InterPro" id="IPR002994">
    <property type="entry name" value="Surf1/Shy1"/>
</dbReference>
<comment type="subcellular location">
    <subcellularLocation>
        <location evidence="6">Cell membrane</location>
        <topology evidence="6">Multi-pass membrane protein</topology>
    </subcellularLocation>
    <subcellularLocation>
        <location evidence="1">Membrane</location>
    </subcellularLocation>
</comment>
<dbReference type="PANTHER" id="PTHR23427:SF2">
    <property type="entry name" value="SURFEIT LOCUS PROTEIN 1"/>
    <property type="match status" value="1"/>
</dbReference>
<evidence type="ECO:0000256" key="6">
    <source>
        <dbReference type="RuleBase" id="RU363076"/>
    </source>
</evidence>
<evidence type="ECO:0000256" key="4">
    <source>
        <dbReference type="ARBA" id="ARBA00022989"/>
    </source>
</evidence>
<keyword evidence="6" id="KW-1003">Cell membrane</keyword>
<evidence type="ECO:0000313" key="8">
    <source>
        <dbReference type="Proteomes" id="UP000718281"/>
    </source>
</evidence>
<evidence type="ECO:0000313" key="7">
    <source>
        <dbReference type="EMBL" id="MBK6301042.1"/>
    </source>
</evidence>
<protein>
    <recommendedName>
        <fullName evidence="6">SURF1-like protein</fullName>
    </recommendedName>
</protein>
<dbReference type="PROSITE" id="PS50895">
    <property type="entry name" value="SURF1"/>
    <property type="match status" value="1"/>
</dbReference>
<reference evidence="7 8" key="1">
    <citation type="submission" date="2020-10" db="EMBL/GenBank/DDBJ databases">
        <title>Connecting structure to function with the recovery of over 1000 high-quality activated sludge metagenome-assembled genomes encoding full-length rRNA genes using long-read sequencing.</title>
        <authorList>
            <person name="Singleton C.M."/>
            <person name="Petriglieri F."/>
            <person name="Kristensen J.M."/>
            <person name="Kirkegaard R.H."/>
            <person name="Michaelsen T.Y."/>
            <person name="Andersen M.H."/>
            <person name="Karst S.M."/>
            <person name="Dueholm M.S."/>
            <person name="Nielsen P.H."/>
            <person name="Albertsen M."/>
        </authorList>
    </citation>
    <scope>NUCLEOTIDE SEQUENCE [LARGE SCALE GENOMIC DNA]</scope>
    <source>
        <strain evidence="7">AalE_18-Q3-R2-46_BAT3C.188</strain>
    </source>
</reference>
<keyword evidence="5 6" id="KW-0472">Membrane</keyword>
<evidence type="ECO:0000256" key="3">
    <source>
        <dbReference type="ARBA" id="ARBA00022692"/>
    </source>
</evidence>
<keyword evidence="4 6" id="KW-1133">Transmembrane helix</keyword>
<name>A0A934X4Q9_9MICO</name>
<sequence length="275" mass="29170">MLRTALTPRWLVWLVVVLGLGAGFVWLGLWQMNVAREDAAAEVLREAAARPVLELTATIQPHAAFPADGSNQRVQAVGRFEPARQVLVADRRLAGADGFWVVQPFVVQETGARIPVVRGFVRSLAAADAVAANSAAGSGATEPLTLVGSLAPTESSSAGKKRLPNGQIGSIDVGALLNDWGGEVYNAFLFDIRETPDQGVTGPTGASASGGMERVPPPDLPSGLTLRNAAYALQWWVFAAFGLWMWVKMVRDDYRRHQPVPPLGAGPTADVGATQ</sequence>
<feature type="transmembrane region" description="Helical" evidence="6">
    <location>
        <begin position="229"/>
        <end position="247"/>
    </location>
</feature>
<dbReference type="GO" id="GO:0005886">
    <property type="term" value="C:plasma membrane"/>
    <property type="evidence" value="ECO:0007669"/>
    <property type="project" value="UniProtKB-SubCell"/>
</dbReference>
<proteinExistence type="inferred from homology"/>
<dbReference type="Pfam" id="PF02104">
    <property type="entry name" value="SURF1"/>
    <property type="match status" value="1"/>
</dbReference>
<feature type="transmembrane region" description="Helical" evidence="6">
    <location>
        <begin position="12"/>
        <end position="30"/>
    </location>
</feature>
<comment type="similarity">
    <text evidence="2 6">Belongs to the SURF1 family.</text>
</comment>
<evidence type="ECO:0000256" key="1">
    <source>
        <dbReference type="ARBA" id="ARBA00004370"/>
    </source>
</evidence>
<accession>A0A934X4Q9</accession>
<dbReference type="AlphaFoldDB" id="A0A934X4Q9"/>
<keyword evidence="3 6" id="KW-0812">Transmembrane</keyword>
<evidence type="ECO:0000256" key="5">
    <source>
        <dbReference type="ARBA" id="ARBA00023136"/>
    </source>
</evidence>
<dbReference type="CDD" id="cd06662">
    <property type="entry name" value="SURF1"/>
    <property type="match status" value="1"/>
</dbReference>
<organism evidence="7 8">
    <name type="scientific">Candidatus Phosphoribacter hodrii</name>
    <dbReference type="NCBI Taxonomy" id="2953743"/>
    <lineage>
        <taxon>Bacteria</taxon>
        <taxon>Bacillati</taxon>
        <taxon>Actinomycetota</taxon>
        <taxon>Actinomycetes</taxon>
        <taxon>Micrococcales</taxon>
        <taxon>Dermatophilaceae</taxon>
        <taxon>Candidatus Phosphoribacter</taxon>
    </lineage>
</organism>
<dbReference type="PANTHER" id="PTHR23427">
    <property type="entry name" value="SURFEIT LOCUS PROTEIN"/>
    <property type="match status" value="1"/>
</dbReference>
<dbReference type="Proteomes" id="UP000718281">
    <property type="component" value="Unassembled WGS sequence"/>
</dbReference>